<dbReference type="SMART" id="SM00304">
    <property type="entry name" value="HAMP"/>
    <property type="match status" value="1"/>
</dbReference>
<dbReference type="GO" id="GO:0005886">
    <property type="term" value="C:plasma membrane"/>
    <property type="evidence" value="ECO:0007669"/>
    <property type="project" value="UniProtKB-SubCell"/>
</dbReference>
<evidence type="ECO:0000256" key="9">
    <source>
        <dbReference type="ARBA" id="ARBA00029447"/>
    </source>
</evidence>
<feature type="region of interest" description="Disordered" evidence="11">
    <location>
        <begin position="319"/>
        <end position="339"/>
    </location>
</feature>
<dbReference type="InterPro" id="IPR004089">
    <property type="entry name" value="MCPsignal_dom"/>
</dbReference>
<evidence type="ECO:0000256" key="6">
    <source>
        <dbReference type="ARBA" id="ARBA00022989"/>
    </source>
</evidence>
<dbReference type="Pfam" id="PF00672">
    <property type="entry name" value="HAMP"/>
    <property type="match status" value="1"/>
</dbReference>
<keyword evidence="5 12" id="KW-0812">Transmembrane</keyword>
<dbReference type="InterPro" id="IPR047347">
    <property type="entry name" value="YvaQ-like_sensor"/>
</dbReference>
<feature type="transmembrane region" description="Helical" evidence="12">
    <location>
        <begin position="192"/>
        <end position="210"/>
    </location>
</feature>
<evidence type="ECO:0000256" key="12">
    <source>
        <dbReference type="SAM" id="Phobius"/>
    </source>
</evidence>
<dbReference type="CDD" id="cd11386">
    <property type="entry name" value="MCP_signal"/>
    <property type="match status" value="1"/>
</dbReference>
<proteinExistence type="inferred from homology"/>
<evidence type="ECO:0000313" key="16">
    <source>
        <dbReference type="Proteomes" id="UP000537188"/>
    </source>
</evidence>
<evidence type="ECO:0000256" key="7">
    <source>
        <dbReference type="ARBA" id="ARBA00023136"/>
    </source>
</evidence>
<comment type="subcellular location">
    <subcellularLocation>
        <location evidence="1">Cell membrane</location>
        <topology evidence="1">Multi-pass membrane protein</topology>
    </subcellularLocation>
</comment>
<accession>A0A7Y8FCA2</accession>
<dbReference type="PROSITE" id="PS50885">
    <property type="entry name" value="HAMP"/>
    <property type="match status" value="1"/>
</dbReference>
<dbReference type="FunFam" id="1.10.287.950:FF:000001">
    <property type="entry name" value="Methyl-accepting chemotaxis sensory transducer"/>
    <property type="match status" value="1"/>
</dbReference>
<dbReference type="CDD" id="cd06225">
    <property type="entry name" value="HAMP"/>
    <property type="match status" value="1"/>
</dbReference>
<dbReference type="InterPro" id="IPR003660">
    <property type="entry name" value="HAMP_dom"/>
</dbReference>
<dbReference type="EMBL" id="JACARF010000014">
    <property type="protein sequence ID" value="NWE76384.1"/>
    <property type="molecule type" value="Genomic_DNA"/>
</dbReference>
<evidence type="ECO:0000256" key="2">
    <source>
        <dbReference type="ARBA" id="ARBA00022475"/>
    </source>
</evidence>
<dbReference type="CDD" id="cd19411">
    <property type="entry name" value="MCP2201-like_sensor"/>
    <property type="match status" value="1"/>
</dbReference>
<dbReference type="SUPFAM" id="SSF58104">
    <property type="entry name" value="Methyl-accepting chemotaxis protein (MCP) signaling domain"/>
    <property type="match status" value="1"/>
</dbReference>
<evidence type="ECO:0000256" key="8">
    <source>
        <dbReference type="ARBA" id="ARBA00023224"/>
    </source>
</evidence>
<dbReference type="InterPro" id="IPR024478">
    <property type="entry name" value="HlyB_4HB_MCP"/>
</dbReference>
<dbReference type="SMART" id="SM00283">
    <property type="entry name" value="MA"/>
    <property type="match status" value="1"/>
</dbReference>
<organism evidence="15 16">
    <name type="scientific">Pseudomonas yamanorum</name>
    <dbReference type="NCBI Taxonomy" id="515393"/>
    <lineage>
        <taxon>Bacteria</taxon>
        <taxon>Pseudomonadati</taxon>
        <taxon>Pseudomonadota</taxon>
        <taxon>Gammaproteobacteria</taxon>
        <taxon>Pseudomonadales</taxon>
        <taxon>Pseudomonadaceae</taxon>
        <taxon>Pseudomonas</taxon>
    </lineage>
</organism>
<keyword evidence="4" id="KW-0145">Chemotaxis</keyword>
<keyword evidence="8 10" id="KW-0807">Transducer</keyword>
<dbReference type="AlphaFoldDB" id="A0A7Y8FCA2"/>
<dbReference type="Gene3D" id="6.10.340.10">
    <property type="match status" value="1"/>
</dbReference>
<evidence type="ECO:0000256" key="4">
    <source>
        <dbReference type="ARBA" id="ARBA00022500"/>
    </source>
</evidence>
<keyword evidence="6 12" id="KW-1133">Transmembrane helix</keyword>
<dbReference type="GO" id="GO:0006935">
    <property type="term" value="P:chemotaxis"/>
    <property type="evidence" value="ECO:0007669"/>
    <property type="project" value="UniProtKB-KW"/>
</dbReference>
<evidence type="ECO:0000259" key="13">
    <source>
        <dbReference type="PROSITE" id="PS50111"/>
    </source>
</evidence>
<evidence type="ECO:0000259" key="14">
    <source>
        <dbReference type="PROSITE" id="PS50885"/>
    </source>
</evidence>
<evidence type="ECO:0000256" key="3">
    <source>
        <dbReference type="ARBA" id="ARBA00022481"/>
    </source>
</evidence>
<keyword evidence="2" id="KW-1003">Cell membrane</keyword>
<evidence type="ECO:0000256" key="5">
    <source>
        <dbReference type="ARBA" id="ARBA00022692"/>
    </source>
</evidence>
<dbReference type="Pfam" id="PF00015">
    <property type="entry name" value="MCPsignal"/>
    <property type="match status" value="1"/>
</dbReference>
<keyword evidence="3" id="KW-0488">Methylation</keyword>
<feature type="domain" description="Methyl-accepting transducer" evidence="13">
    <location>
        <begin position="269"/>
        <end position="505"/>
    </location>
</feature>
<dbReference type="PANTHER" id="PTHR32089:SF120">
    <property type="entry name" value="METHYL-ACCEPTING CHEMOTAXIS PROTEIN TLPQ"/>
    <property type="match status" value="1"/>
</dbReference>
<dbReference type="Gene3D" id="1.10.287.950">
    <property type="entry name" value="Methyl-accepting chemotaxis protein"/>
    <property type="match status" value="1"/>
</dbReference>
<feature type="transmembrane region" description="Helical" evidence="12">
    <location>
        <begin position="12"/>
        <end position="31"/>
    </location>
</feature>
<keyword evidence="7 12" id="KW-0472">Membrane</keyword>
<comment type="caution">
    <text evidence="15">The sequence shown here is derived from an EMBL/GenBank/DDBJ whole genome shotgun (WGS) entry which is preliminary data.</text>
</comment>
<protein>
    <submittedName>
        <fullName evidence="15">Methyl-accepting chemotaxis protein</fullName>
    </submittedName>
</protein>
<evidence type="ECO:0000256" key="11">
    <source>
        <dbReference type="SAM" id="MobiDB-lite"/>
    </source>
</evidence>
<name>A0A7Y8FCA2_9PSED</name>
<dbReference type="PRINTS" id="PR00260">
    <property type="entry name" value="CHEMTRNSDUCR"/>
</dbReference>
<dbReference type="Proteomes" id="UP000537188">
    <property type="component" value="Unassembled WGS sequence"/>
</dbReference>
<feature type="domain" description="HAMP" evidence="14">
    <location>
        <begin position="212"/>
        <end position="264"/>
    </location>
</feature>
<evidence type="ECO:0000313" key="15">
    <source>
        <dbReference type="EMBL" id="NWE76384.1"/>
    </source>
</evidence>
<dbReference type="InterPro" id="IPR004090">
    <property type="entry name" value="Chemotax_Me-accpt_rcpt"/>
</dbReference>
<feature type="compositionally biased region" description="Polar residues" evidence="11">
    <location>
        <begin position="319"/>
        <end position="331"/>
    </location>
</feature>
<evidence type="ECO:0000256" key="10">
    <source>
        <dbReference type="PROSITE-ProRule" id="PRU00284"/>
    </source>
</evidence>
<dbReference type="PROSITE" id="PS50111">
    <property type="entry name" value="CHEMOTAXIS_TRANSDUC_2"/>
    <property type="match status" value="1"/>
</dbReference>
<reference evidence="15 16" key="1">
    <citation type="submission" date="2020-04" db="EMBL/GenBank/DDBJ databases">
        <title>Molecular characterization of pseudomonads from Agaricus bisporus reveal novel blotch 2 pathogens in Western Europe.</title>
        <authorList>
            <person name="Taparia T."/>
            <person name="Krijger M."/>
            <person name="Haynes E."/>
            <person name="Elpinstone J.G."/>
            <person name="Noble R."/>
            <person name="Van Der Wolf J."/>
        </authorList>
    </citation>
    <scope>NUCLEOTIDE SEQUENCE [LARGE SCALE GENOMIC DNA]</scope>
    <source>
        <strain evidence="15 16">IPO3781</strain>
    </source>
</reference>
<dbReference type="Pfam" id="PF12729">
    <property type="entry name" value="4HB_MCP_1"/>
    <property type="match status" value="1"/>
</dbReference>
<sequence length="541" mass="58042">MSLRNLSIARRAGLGFALIALLVALLGFFALSNMASIRESAVQVESGLVPKMRLVSDIREIMLRIRTISLRMALDPNPAGISQYRSQMDTRSQDLTKKLADLNAVIDTPEVRNLYDQFQVSLRQYQQGLAQSFVLADKQQTAELNKLLLVDMKTVVDGSGNQLNALADYYNAQINLQGQTAESQYSRSRTMVFGFVLLAALSTVALAWLLTRSIVGPLSHAVRAAENVAQGDLTQNVEVTGDDEVTRLLVALQTMQGSLRSTLQLIRQSAGQMAASATDLNGITDQSSRSLQKQTAEIEQAATAVNEMTSAADEVARNAVSTSESTRLSNETARDGQQRVGETVSAIQALSTNIGETSSLVQNLADQSRDIGKVLDVIRSIAEQTNLLALNAAIEAARAGESGRGFAVVADEVRALAHRTQQSTLEIDQMVSAMRTGSSEALTSMQSSTQRASETLILAEGAGGALSQITDSIDQIHQRNLVIASAAEEQAQVAKEVDRNIVNIRDLSAQSSSGAGQINGSSHELARLAVSLNEAVARFQL</sequence>
<dbReference type="GO" id="GO:0007165">
    <property type="term" value="P:signal transduction"/>
    <property type="evidence" value="ECO:0007669"/>
    <property type="project" value="UniProtKB-KW"/>
</dbReference>
<evidence type="ECO:0000256" key="1">
    <source>
        <dbReference type="ARBA" id="ARBA00004651"/>
    </source>
</evidence>
<dbReference type="GO" id="GO:0004888">
    <property type="term" value="F:transmembrane signaling receptor activity"/>
    <property type="evidence" value="ECO:0007669"/>
    <property type="project" value="InterPro"/>
</dbReference>
<dbReference type="PANTHER" id="PTHR32089">
    <property type="entry name" value="METHYL-ACCEPTING CHEMOTAXIS PROTEIN MCPB"/>
    <property type="match status" value="1"/>
</dbReference>
<comment type="similarity">
    <text evidence="9">Belongs to the methyl-accepting chemotaxis (MCP) protein family.</text>
</comment>
<gene>
    <name evidence="15" type="ORF">HX828_12510</name>
</gene>